<reference evidence="10 11" key="1">
    <citation type="submission" date="2023-03" db="EMBL/GenBank/DDBJ databases">
        <title>Genome insight into feeding habits of ladybird beetles.</title>
        <authorList>
            <person name="Li H.-S."/>
            <person name="Huang Y.-H."/>
            <person name="Pang H."/>
        </authorList>
    </citation>
    <scope>NUCLEOTIDE SEQUENCE [LARGE SCALE GENOMIC DNA]</scope>
    <source>
        <strain evidence="10">SYSU_2023b</strain>
        <tissue evidence="10">Whole body</tissue>
    </source>
</reference>
<dbReference type="Gene3D" id="2.30.29.30">
    <property type="entry name" value="Pleckstrin-homology domain (PH domain)/Phosphotyrosine-binding domain (PTB)"/>
    <property type="match status" value="1"/>
</dbReference>
<evidence type="ECO:0000259" key="8">
    <source>
        <dbReference type="PROSITE" id="PS50106"/>
    </source>
</evidence>
<feature type="region of interest" description="Disordered" evidence="6">
    <location>
        <begin position="210"/>
        <end position="277"/>
    </location>
</feature>
<keyword evidence="2" id="KW-1003">Cell membrane</keyword>
<evidence type="ECO:0000256" key="5">
    <source>
        <dbReference type="SAM" id="Coils"/>
    </source>
</evidence>
<dbReference type="FunFam" id="1.10.1000.11:FF:000002">
    <property type="entry name" value="Cytohesin 1"/>
    <property type="match status" value="1"/>
</dbReference>
<gene>
    <name evidence="10" type="ORF">WA026_014366</name>
</gene>
<dbReference type="SMART" id="SM00222">
    <property type="entry name" value="Sec7"/>
    <property type="match status" value="1"/>
</dbReference>
<evidence type="ECO:0000259" key="7">
    <source>
        <dbReference type="PROSITE" id="PS50003"/>
    </source>
</evidence>
<evidence type="ECO:0000256" key="1">
    <source>
        <dbReference type="ARBA" id="ARBA00004236"/>
    </source>
</evidence>
<keyword evidence="3" id="KW-0344">Guanine-nucleotide releasing factor</keyword>
<dbReference type="Pfam" id="PF00595">
    <property type="entry name" value="PDZ"/>
    <property type="match status" value="1"/>
</dbReference>
<dbReference type="InterPro" id="IPR023394">
    <property type="entry name" value="Sec7_C_sf"/>
</dbReference>
<dbReference type="PRINTS" id="PR00683">
    <property type="entry name" value="SPECTRINPH"/>
</dbReference>
<feature type="compositionally biased region" description="Polar residues" evidence="6">
    <location>
        <begin position="262"/>
        <end position="277"/>
    </location>
</feature>
<dbReference type="InterPro" id="IPR011993">
    <property type="entry name" value="PH-like_dom_sf"/>
</dbReference>
<dbReference type="PROSITE" id="PS50190">
    <property type="entry name" value="SEC7"/>
    <property type="match status" value="1"/>
</dbReference>
<dbReference type="GO" id="GO:0005543">
    <property type="term" value="F:phospholipid binding"/>
    <property type="evidence" value="ECO:0007669"/>
    <property type="project" value="InterPro"/>
</dbReference>
<dbReference type="InterPro" id="IPR036034">
    <property type="entry name" value="PDZ_sf"/>
</dbReference>
<dbReference type="GO" id="GO:0032012">
    <property type="term" value="P:regulation of ARF protein signal transduction"/>
    <property type="evidence" value="ECO:0007669"/>
    <property type="project" value="InterPro"/>
</dbReference>
<dbReference type="InterPro" id="IPR041681">
    <property type="entry name" value="PH_9"/>
</dbReference>
<protein>
    <submittedName>
        <fullName evidence="10">Uncharacterized protein</fullName>
    </submittedName>
</protein>
<dbReference type="PROSITE" id="PS50106">
    <property type="entry name" value="PDZ"/>
    <property type="match status" value="1"/>
</dbReference>
<dbReference type="CDD" id="cd00171">
    <property type="entry name" value="Sec7"/>
    <property type="match status" value="1"/>
</dbReference>
<accession>A0AAW1UIG4</accession>
<feature type="domain" description="PDZ" evidence="8">
    <location>
        <begin position="6"/>
        <end position="87"/>
    </location>
</feature>
<dbReference type="Gene3D" id="2.30.42.10">
    <property type="match status" value="1"/>
</dbReference>
<dbReference type="Pfam" id="PF01369">
    <property type="entry name" value="Sec7"/>
    <property type="match status" value="1"/>
</dbReference>
<feature type="compositionally biased region" description="Low complexity" evidence="6">
    <location>
        <begin position="210"/>
        <end position="220"/>
    </location>
</feature>
<dbReference type="Gene3D" id="1.10.1000.11">
    <property type="entry name" value="Arf Nucleotide-binding Site Opener,domain 2"/>
    <property type="match status" value="1"/>
</dbReference>
<keyword evidence="4" id="KW-0472">Membrane</keyword>
<dbReference type="EMBL" id="JARQZJ010000067">
    <property type="protein sequence ID" value="KAK9881023.1"/>
    <property type="molecule type" value="Genomic_DNA"/>
</dbReference>
<dbReference type="InterPro" id="IPR035999">
    <property type="entry name" value="Sec7_dom_sf"/>
</dbReference>
<keyword evidence="11" id="KW-1185">Reference proteome</keyword>
<dbReference type="GO" id="GO:0005886">
    <property type="term" value="C:plasma membrane"/>
    <property type="evidence" value="ECO:0007669"/>
    <property type="project" value="UniProtKB-SubCell"/>
</dbReference>
<sequence length="822" mass="94158">MAEELLVVLKRSEQSGLGFSLLGKPGLPPIIYNILDDSPAAESGEVEVGDVILRVNEIDVNRFNTKEVLRCIRLSEDPVKLKIKRDPKIKATVQKHLLTNCDESEGFCTTKAKKYHSNQQNRNQPGVHQSHHLNTHKTIPEQEPLLMNHGDNDRLQWHPLSHQESVKTQPKFEAYMMTGEKILNISRIPLSTALAKQRKITNARYHNNHSHQMSHSMNNSVPNSPSEADLGQRVHGASSATTSPECASRRLGDTSNSNNTSGNYVRNSRSEDQLQGQNYDIDERSSAAEGNEDMTSSLNTLLDTASDNTNGFADSMEQNFVDYDANCDIKRDTSPTLVEDDSDIESLHSFHYSPKAVDVPSAIRLAKRLYSLDGFKKSDVSRHLSKNNDFSKAVAEEYLKYFDFENDTLDNALRKFLKQFSLTGETQERERVLVHFSKRYLTCNPGSFNSQDAVHTLTCAIMLLNTDLHGQNINRKMTPNEFIENLADLNEGKNFPREILKQIYHSIKNYPLEWAMDDYTSPSQNKVNEHIPYGANPFLEIPTNAGAIEYKKGYVMRKCCFETNGKRTPFHKRSWKMFYCTLRDLMLYLHKDENGFRKNEMSDNAHNAIRIHHALATKATDYTKKQYVFRLQTADQAEYLFQTSDSKELQSWIDTINFVCASYSAPPLEAAVGSQKKFQRPLLPSSLTKHSLREQLRNHEERVTRLEAELDEHRRYIPERGSKSLVIQNYKEKDIYLNYEVKRYRTYAYILRSRMTQYQEVVDLKENSIGELDEAMGVTLMDDTTSIVPPPIPDRMSPSTNRHSYRQAIYNRNTIHSEADNG</sequence>
<dbReference type="SMART" id="SM00228">
    <property type="entry name" value="PDZ"/>
    <property type="match status" value="1"/>
</dbReference>
<dbReference type="PROSITE" id="PS50003">
    <property type="entry name" value="PH_DOMAIN"/>
    <property type="match status" value="1"/>
</dbReference>
<evidence type="ECO:0000256" key="3">
    <source>
        <dbReference type="ARBA" id="ARBA00022658"/>
    </source>
</evidence>
<feature type="coiled-coil region" evidence="5">
    <location>
        <begin position="689"/>
        <end position="716"/>
    </location>
</feature>
<proteinExistence type="predicted"/>
<comment type="subcellular location">
    <subcellularLocation>
        <location evidence="1">Cell membrane</location>
    </subcellularLocation>
</comment>
<evidence type="ECO:0000259" key="9">
    <source>
        <dbReference type="PROSITE" id="PS50190"/>
    </source>
</evidence>
<evidence type="ECO:0000313" key="11">
    <source>
        <dbReference type="Proteomes" id="UP001431783"/>
    </source>
</evidence>
<dbReference type="Pfam" id="PF15410">
    <property type="entry name" value="PH_9"/>
    <property type="match status" value="1"/>
</dbReference>
<feature type="domain" description="PH" evidence="7">
    <location>
        <begin position="548"/>
        <end position="661"/>
    </location>
</feature>
<dbReference type="InterPro" id="IPR001849">
    <property type="entry name" value="PH_domain"/>
</dbReference>
<organism evidence="10 11">
    <name type="scientific">Henosepilachna vigintioctopunctata</name>
    <dbReference type="NCBI Taxonomy" id="420089"/>
    <lineage>
        <taxon>Eukaryota</taxon>
        <taxon>Metazoa</taxon>
        <taxon>Ecdysozoa</taxon>
        <taxon>Arthropoda</taxon>
        <taxon>Hexapoda</taxon>
        <taxon>Insecta</taxon>
        <taxon>Pterygota</taxon>
        <taxon>Neoptera</taxon>
        <taxon>Endopterygota</taxon>
        <taxon>Coleoptera</taxon>
        <taxon>Polyphaga</taxon>
        <taxon>Cucujiformia</taxon>
        <taxon>Coccinelloidea</taxon>
        <taxon>Coccinellidae</taxon>
        <taxon>Epilachninae</taxon>
        <taxon>Epilachnini</taxon>
        <taxon>Henosepilachna</taxon>
    </lineage>
</organism>
<dbReference type="PANTHER" id="PTHR10663:SF376">
    <property type="entry name" value="PH AND SEC7 DOMAIN-CONTAINING PROTEIN"/>
    <property type="match status" value="1"/>
</dbReference>
<dbReference type="CDD" id="cd13295">
    <property type="entry name" value="PH_EFA6"/>
    <property type="match status" value="1"/>
</dbReference>
<dbReference type="PANTHER" id="PTHR10663">
    <property type="entry name" value="GUANYL-NUCLEOTIDE EXCHANGE FACTOR"/>
    <property type="match status" value="1"/>
</dbReference>
<evidence type="ECO:0000256" key="6">
    <source>
        <dbReference type="SAM" id="MobiDB-lite"/>
    </source>
</evidence>
<dbReference type="SUPFAM" id="SSF50156">
    <property type="entry name" value="PDZ domain-like"/>
    <property type="match status" value="1"/>
</dbReference>
<feature type="domain" description="SEC7" evidence="9">
    <location>
        <begin position="344"/>
        <end position="510"/>
    </location>
</feature>
<evidence type="ECO:0000256" key="2">
    <source>
        <dbReference type="ARBA" id="ARBA00022475"/>
    </source>
</evidence>
<dbReference type="GO" id="GO:0005085">
    <property type="term" value="F:guanyl-nucleotide exchange factor activity"/>
    <property type="evidence" value="ECO:0007669"/>
    <property type="project" value="UniProtKB-KW"/>
</dbReference>
<comment type="caution">
    <text evidence="10">The sequence shown here is derived from an EMBL/GenBank/DDBJ whole genome shotgun (WGS) entry which is preliminary data.</text>
</comment>
<dbReference type="InterPro" id="IPR001478">
    <property type="entry name" value="PDZ"/>
</dbReference>
<dbReference type="FunFam" id="2.30.29.30:FF:000267">
    <property type="entry name" value="PH and SEC7 domain-containing protein 4"/>
    <property type="match status" value="1"/>
</dbReference>
<dbReference type="SUPFAM" id="SSF48425">
    <property type="entry name" value="Sec7 domain"/>
    <property type="match status" value="1"/>
</dbReference>
<evidence type="ECO:0000256" key="4">
    <source>
        <dbReference type="ARBA" id="ARBA00023136"/>
    </source>
</evidence>
<dbReference type="SUPFAM" id="SSF50729">
    <property type="entry name" value="PH domain-like"/>
    <property type="match status" value="1"/>
</dbReference>
<name>A0AAW1UIG4_9CUCU</name>
<dbReference type="AlphaFoldDB" id="A0AAW1UIG4"/>
<dbReference type="InterPro" id="IPR001605">
    <property type="entry name" value="PH_dom-spectrin-type"/>
</dbReference>
<keyword evidence="5" id="KW-0175">Coiled coil</keyword>
<dbReference type="SMART" id="SM00233">
    <property type="entry name" value="PH"/>
    <property type="match status" value="1"/>
</dbReference>
<dbReference type="Proteomes" id="UP001431783">
    <property type="component" value="Unassembled WGS sequence"/>
</dbReference>
<evidence type="ECO:0000313" key="10">
    <source>
        <dbReference type="EMBL" id="KAK9881023.1"/>
    </source>
</evidence>
<dbReference type="InterPro" id="IPR000904">
    <property type="entry name" value="Sec7_dom"/>
</dbReference>